<protein>
    <recommendedName>
        <fullName evidence="3">DUF2891 domain-containing protein</fullName>
    </recommendedName>
</protein>
<evidence type="ECO:0000313" key="2">
    <source>
        <dbReference type="Proteomes" id="UP000003020"/>
    </source>
</evidence>
<sequence length="356" mass="39662">MNTVTHDAEHHSDSPVAQLAQIAIDNVTRVYPYASHHVQTSSSDNKAPDELHPSFGNSFDWHSSVHMHWLLSSLLSSDEDASGAWRAEALRILEDHLSAENIKTEADYLRANPTWERPYGWAWAVQLASELKFSPVVELQALAEGVAPLADAVFDNTLSWLGKASEPVRHGLHTNTAFGLKRIMKAAKELGREDVVEEILATAKKFFAEDKAWEFEQERSGQDFLSPGLCEADLMLDVLDDAEFAIWAEGFLARLDADSCILKPARVFDPTDGYQVHLYGLGMTVLASALRIFEATKDTHPELAHTIRERSAELLAPGLEAAITGDYMSSHWLATFAWEAHLEAERLNVAHPWARQ</sequence>
<dbReference type="Pfam" id="PF11199">
    <property type="entry name" value="DUF2891"/>
    <property type="match status" value="1"/>
</dbReference>
<evidence type="ECO:0000313" key="1">
    <source>
        <dbReference type="EMBL" id="EFQ81478.1"/>
    </source>
</evidence>
<gene>
    <name evidence="1" type="ORF">HMPREF0305_10364</name>
</gene>
<organism evidence="1 2">
    <name type="scientific">Corynebacterium pseudogenitalium ATCC 33035</name>
    <dbReference type="NCBI Taxonomy" id="525264"/>
    <lineage>
        <taxon>Bacteria</taxon>
        <taxon>Bacillati</taxon>
        <taxon>Actinomycetota</taxon>
        <taxon>Actinomycetes</taxon>
        <taxon>Mycobacteriales</taxon>
        <taxon>Corynebacteriaceae</taxon>
        <taxon>Corynebacterium</taxon>
    </lineage>
</organism>
<dbReference type="eggNOG" id="ENOG502Z7RS">
    <property type="taxonomic scope" value="Bacteria"/>
</dbReference>
<keyword evidence="2" id="KW-1185">Reference proteome</keyword>
<name>E2S1G2_9CORY</name>
<evidence type="ECO:0008006" key="3">
    <source>
        <dbReference type="Google" id="ProtNLM"/>
    </source>
</evidence>
<dbReference type="InterPro" id="IPR021365">
    <property type="entry name" value="DUF2891"/>
</dbReference>
<comment type="caution">
    <text evidence="1">The sequence shown here is derived from an EMBL/GenBank/DDBJ whole genome shotgun (WGS) entry which is preliminary data.</text>
</comment>
<reference evidence="1 2" key="1">
    <citation type="submission" date="2010-08" db="EMBL/GenBank/DDBJ databases">
        <authorList>
            <person name="Muzny D."/>
            <person name="Qin X."/>
            <person name="Buhay C."/>
            <person name="Dugan-Rocha S."/>
            <person name="Ding Y."/>
            <person name="Chen G."/>
            <person name="Hawes A."/>
            <person name="Holder M."/>
            <person name="Jhangiani S."/>
            <person name="Johnson A."/>
            <person name="Khan Z."/>
            <person name="Li Z."/>
            <person name="Liu W."/>
            <person name="Liu X."/>
            <person name="Perez L."/>
            <person name="Shen H."/>
            <person name="Wang Q."/>
            <person name="Watt J."/>
            <person name="Xi L."/>
            <person name="Xin Y."/>
            <person name="Zhou J."/>
            <person name="Deng J."/>
            <person name="Jiang H."/>
            <person name="Liu Y."/>
            <person name="Qu J."/>
            <person name="Song X.-Z."/>
            <person name="Zhang L."/>
            <person name="Villasana D."/>
            <person name="Johnson A."/>
            <person name="Liu J."/>
            <person name="Liyanage D."/>
            <person name="Lorensuhewa L."/>
            <person name="Robinson T."/>
            <person name="Song A."/>
            <person name="Song B.-B."/>
            <person name="Dinh H."/>
            <person name="Thornton R."/>
            <person name="Coyle M."/>
            <person name="Francisco L."/>
            <person name="Jackson L."/>
            <person name="Javaid M."/>
            <person name="Korchina V."/>
            <person name="Kovar C."/>
            <person name="Mata R."/>
            <person name="Mathew T."/>
            <person name="Ngo R."/>
            <person name="Nguyen L."/>
            <person name="Nguyen N."/>
            <person name="Okwuonu G."/>
            <person name="Ongeri F."/>
            <person name="Pham C."/>
            <person name="Simmons D."/>
            <person name="Wilczek-Boney K."/>
            <person name="Hale W."/>
            <person name="Jakkamsetti A."/>
            <person name="Pham P."/>
            <person name="Ruth R."/>
            <person name="San Lucas F."/>
            <person name="Warren J."/>
            <person name="Zhang J."/>
            <person name="Zhao Z."/>
            <person name="Zhou C."/>
            <person name="Zhu D."/>
            <person name="Lee S."/>
            <person name="Bess C."/>
            <person name="Blankenburg K."/>
            <person name="Forbes L."/>
            <person name="Fu Q."/>
            <person name="Gubbala S."/>
            <person name="Hirani K."/>
            <person name="Jayaseelan J.C."/>
            <person name="Lara F."/>
            <person name="Munidasa M."/>
            <person name="Palculict T."/>
            <person name="Patil S."/>
            <person name="Pu L.-L."/>
            <person name="Saada N."/>
            <person name="Tang L."/>
            <person name="Weissenberger G."/>
            <person name="Zhu Y."/>
            <person name="Hemphill L."/>
            <person name="Shang Y."/>
            <person name="Youmans B."/>
            <person name="Ayvaz T."/>
            <person name="Ross M."/>
            <person name="Santibanez J."/>
            <person name="Aqrawi P."/>
            <person name="Gross S."/>
            <person name="Joshi V."/>
            <person name="Fowler G."/>
            <person name="Nazareth L."/>
            <person name="Reid J."/>
            <person name="Worley K."/>
            <person name="Petrosino J."/>
            <person name="Highlander S."/>
            <person name="Gibbs R."/>
        </authorList>
    </citation>
    <scope>NUCLEOTIDE SEQUENCE [LARGE SCALE GENOMIC DNA]</scope>
    <source>
        <strain evidence="1 2">ATCC 33035</strain>
    </source>
</reference>
<dbReference type="AlphaFoldDB" id="E2S1G2"/>
<accession>E2S1G2</accession>
<proteinExistence type="predicted"/>
<dbReference type="HOGENOM" id="CLU_042917_0_0_11"/>
<dbReference type="RefSeq" id="WP_005325037.1">
    <property type="nucleotide sequence ID" value="NZ_GL542877.1"/>
</dbReference>
<dbReference type="EMBL" id="ABYQ02000003">
    <property type="protein sequence ID" value="EFQ81478.1"/>
    <property type="molecule type" value="Genomic_DNA"/>
</dbReference>
<dbReference type="Proteomes" id="UP000003020">
    <property type="component" value="Unassembled WGS sequence"/>
</dbReference>